<proteinExistence type="predicted"/>
<dbReference type="Proteomes" id="UP001600165">
    <property type="component" value="Unassembled WGS sequence"/>
</dbReference>
<gene>
    <name evidence="2" type="ORF">ACFVKH_11780</name>
</gene>
<evidence type="ECO:0000256" key="1">
    <source>
        <dbReference type="SAM" id="Phobius"/>
    </source>
</evidence>
<keyword evidence="1" id="KW-1133">Transmembrane helix</keyword>
<organism evidence="2 3">
    <name type="scientific">Almyronema epifaneia S1</name>
    <dbReference type="NCBI Taxonomy" id="2991925"/>
    <lineage>
        <taxon>Bacteria</taxon>
        <taxon>Bacillati</taxon>
        <taxon>Cyanobacteriota</taxon>
        <taxon>Cyanophyceae</taxon>
        <taxon>Nodosilineales</taxon>
        <taxon>Nodosilineaceae</taxon>
        <taxon>Almyronema</taxon>
        <taxon>Almyronema epifaneia</taxon>
    </lineage>
</organism>
<feature type="transmembrane region" description="Helical" evidence="1">
    <location>
        <begin position="160"/>
        <end position="189"/>
    </location>
</feature>
<feature type="transmembrane region" description="Helical" evidence="1">
    <location>
        <begin position="366"/>
        <end position="384"/>
    </location>
</feature>
<keyword evidence="3" id="KW-1185">Reference proteome</keyword>
<keyword evidence="1" id="KW-0472">Membrane</keyword>
<feature type="transmembrane region" description="Helical" evidence="1">
    <location>
        <begin position="342"/>
        <end position="360"/>
    </location>
</feature>
<comment type="caution">
    <text evidence="2">The sequence shown here is derived from an EMBL/GenBank/DDBJ whole genome shotgun (WGS) entry which is preliminary data.</text>
</comment>
<reference evidence="2 3" key="1">
    <citation type="submission" date="2024-10" db="EMBL/GenBank/DDBJ databases">
        <authorList>
            <person name="Ratan Roy A."/>
            <person name="Morales Sandoval P.H."/>
            <person name="De Los Santos Villalobos S."/>
            <person name="Chakraborty S."/>
            <person name="Mukherjee J."/>
        </authorList>
    </citation>
    <scope>NUCLEOTIDE SEQUENCE [LARGE SCALE GENOMIC DNA]</scope>
    <source>
        <strain evidence="2 3">S1</strain>
    </source>
</reference>
<name>A0ABW6IFK0_9CYAN</name>
<protein>
    <recommendedName>
        <fullName evidence="4">Glycosyltransferase RgtA/B/C/D-like domain-containing protein</fullName>
    </recommendedName>
</protein>
<evidence type="ECO:0000313" key="3">
    <source>
        <dbReference type="Proteomes" id="UP001600165"/>
    </source>
</evidence>
<evidence type="ECO:0008006" key="4">
    <source>
        <dbReference type="Google" id="ProtNLM"/>
    </source>
</evidence>
<feature type="transmembrane region" description="Helical" evidence="1">
    <location>
        <begin position="95"/>
        <end position="114"/>
    </location>
</feature>
<feature type="transmembrane region" description="Helical" evidence="1">
    <location>
        <begin position="315"/>
        <end position="335"/>
    </location>
</feature>
<sequence length="559" mass="63087">MHKSRYWLLQKLTVKRLPFVGREILLTTAFGLLGLIGLLHHEMWRDELQAWLLVRDSSSLLDLYYNFQYEGHPALWYLCAYAITTFTHNPMAMQLFHLLVSASSIFLFVRFSPFSWQQKTLFCFGYFPFYEYNLISRNYAIGILFLFLFCSLYKARDKRILALAVCLAGLANTNFYALILSSVLAIALIVDLSDRQQLSKLHRQNPSKLLASGLIVILGWILAAVPILRAIAAASSELGVAVQANTVQPEKIGVKLAGGLDFFLTHLNYEFLQSLSYIWQSYVPIPHFKVDFWNSNIFDLVGIFLANWHLEDWRIGGLLTLIASLGLAFSSVRLLAAQRSVLLAYCLGSSLIIVCAWWLYPSQIRHYGHLFFLFLACIWMARSTDLSQPKLAKSGLALQTLSRSTEKKFITGLLVTQAIAGVFAYTIDLHYPFSMSRDVAEFIQAQGLETLPIVGYEQRPALTLSGYLDQPIYDPAKNQFRSFWTTRHAKVQTANILADAMRIGCQQHSAVLLVLTEALDATRLPTIQPLAAFDGPRIVRSEGFYLYLASPQAADQACS</sequence>
<accession>A0ABW6IFK0</accession>
<feature type="transmembrane region" description="Helical" evidence="1">
    <location>
        <begin position="209"/>
        <end position="228"/>
    </location>
</feature>
<dbReference type="RefSeq" id="WP_377965223.1">
    <property type="nucleotide sequence ID" value="NZ_JBHZOL010000075.1"/>
</dbReference>
<feature type="transmembrane region" description="Helical" evidence="1">
    <location>
        <begin position="409"/>
        <end position="427"/>
    </location>
</feature>
<dbReference type="EMBL" id="JBHZOL010000075">
    <property type="protein sequence ID" value="MFE4106963.1"/>
    <property type="molecule type" value="Genomic_DNA"/>
</dbReference>
<feature type="transmembrane region" description="Helical" evidence="1">
    <location>
        <begin position="20"/>
        <end position="43"/>
    </location>
</feature>
<keyword evidence="1" id="KW-0812">Transmembrane</keyword>
<feature type="transmembrane region" description="Helical" evidence="1">
    <location>
        <begin position="134"/>
        <end position="153"/>
    </location>
</feature>
<evidence type="ECO:0000313" key="2">
    <source>
        <dbReference type="EMBL" id="MFE4106963.1"/>
    </source>
</evidence>